<dbReference type="InterPro" id="IPR011527">
    <property type="entry name" value="ABC1_TM_dom"/>
</dbReference>
<feature type="transmembrane region" description="Helical" evidence="7">
    <location>
        <begin position="251"/>
        <end position="274"/>
    </location>
</feature>
<evidence type="ECO:0000256" key="7">
    <source>
        <dbReference type="SAM" id="Phobius"/>
    </source>
</evidence>
<keyword evidence="6 7" id="KW-0472">Membrane</keyword>
<dbReference type="PANTHER" id="PTHR43394">
    <property type="entry name" value="ATP-DEPENDENT PERMEASE MDL1, MITOCHONDRIAL"/>
    <property type="match status" value="1"/>
</dbReference>
<evidence type="ECO:0000259" key="9">
    <source>
        <dbReference type="PROSITE" id="PS50929"/>
    </source>
</evidence>
<dbReference type="GO" id="GO:0015421">
    <property type="term" value="F:ABC-type oligopeptide transporter activity"/>
    <property type="evidence" value="ECO:0007669"/>
    <property type="project" value="TreeGrafter"/>
</dbReference>
<evidence type="ECO:0000259" key="8">
    <source>
        <dbReference type="PROSITE" id="PS50893"/>
    </source>
</evidence>
<dbReference type="InterPro" id="IPR027417">
    <property type="entry name" value="P-loop_NTPase"/>
</dbReference>
<evidence type="ECO:0000256" key="2">
    <source>
        <dbReference type="ARBA" id="ARBA00022692"/>
    </source>
</evidence>
<gene>
    <name evidence="10" type="ORF">PKOR_08000</name>
</gene>
<dbReference type="PANTHER" id="PTHR43394:SF4">
    <property type="entry name" value="TOXIN SECRETION ABC TRANSPORTER ATP-BINDING PROTEIN"/>
    <property type="match status" value="1"/>
</dbReference>
<dbReference type="InterPro" id="IPR003593">
    <property type="entry name" value="AAA+_ATPase"/>
</dbReference>
<feature type="domain" description="ABC transmembrane type-1" evidence="9">
    <location>
        <begin position="32"/>
        <end position="309"/>
    </location>
</feature>
<reference evidence="10 11" key="1">
    <citation type="journal article" date="2015" name="Sci. Rep.">
        <title>Unraveling adaptation of Pontibacter korlensis to radiation and infertility in desert through complete genome and comparative transcriptomic analysis.</title>
        <authorList>
            <person name="Dai J."/>
            <person name="Dai W."/>
            <person name="Qiu C."/>
            <person name="Yang Z."/>
            <person name="Zhang Y."/>
            <person name="Zhou M."/>
            <person name="Zhang L."/>
            <person name="Fang C."/>
            <person name="Gao Q."/>
            <person name="Yang Q."/>
            <person name="Li X."/>
            <person name="Wang Z."/>
            <person name="Wang Z."/>
            <person name="Jia Z."/>
            <person name="Chen X."/>
        </authorList>
    </citation>
    <scope>NUCLEOTIDE SEQUENCE [LARGE SCALE GENOMIC DNA]</scope>
    <source>
        <strain evidence="10 11">X14-1T</strain>
    </source>
</reference>
<dbReference type="Pfam" id="PF00005">
    <property type="entry name" value="ABC_tran"/>
    <property type="match status" value="1"/>
</dbReference>
<keyword evidence="5 7" id="KW-1133">Transmembrane helix</keyword>
<dbReference type="Gene3D" id="3.40.50.300">
    <property type="entry name" value="P-loop containing nucleotide triphosphate hydrolases"/>
    <property type="match status" value="1"/>
</dbReference>
<dbReference type="Pfam" id="PF00664">
    <property type="entry name" value="ABC_membrane"/>
    <property type="match status" value="1"/>
</dbReference>
<feature type="transmembrane region" description="Helical" evidence="7">
    <location>
        <begin position="141"/>
        <end position="159"/>
    </location>
</feature>
<dbReference type="EMBL" id="CP009621">
    <property type="protein sequence ID" value="AKD03073.1"/>
    <property type="molecule type" value="Genomic_DNA"/>
</dbReference>
<protein>
    <submittedName>
        <fullName evidence="10">Xenobiotic-transporting ATPase</fullName>
    </submittedName>
</protein>
<evidence type="ECO:0000256" key="4">
    <source>
        <dbReference type="ARBA" id="ARBA00022840"/>
    </source>
</evidence>
<dbReference type="InterPro" id="IPR003439">
    <property type="entry name" value="ABC_transporter-like_ATP-bd"/>
</dbReference>
<evidence type="ECO:0000256" key="1">
    <source>
        <dbReference type="ARBA" id="ARBA00004651"/>
    </source>
</evidence>
<comment type="subcellular location">
    <subcellularLocation>
        <location evidence="1">Cell membrane</location>
        <topology evidence="1">Multi-pass membrane protein</topology>
    </subcellularLocation>
</comment>
<dbReference type="PROSITE" id="PS50893">
    <property type="entry name" value="ABC_TRANSPORTER_2"/>
    <property type="match status" value="1"/>
</dbReference>
<accession>A0A0E3ZFT6</accession>
<dbReference type="GO" id="GO:0016887">
    <property type="term" value="F:ATP hydrolysis activity"/>
    <property type="evidence" value="ECO:0007669"/>
    <property type="project" value="InterPro"/>
</dbReference>
<feature type="transmembrane region" description="Helical" evidence="7">
    <location>
        <begin position="30"/>
        <end position="52"/>
    </location>
</feature>
<keyword evidence="11" id="KW-1185">Reference proteome</keyword>
<dbReference type="OrthoDB" id="311344at2"/>
<keyword evidence="2 7" id="KW-0812">Transmembrane</keyword>
<dbReference type="SUPFAM" id="SSF52540">
    <property type="entry name" value="P-loop containing nucleoside triphosphate hydrolases"/>
    <property type="match status" value="1"/>
</dbReference>
<dbReference type="Proteomes" id="UP000033109">
    <property type="component" value="Chromosome"/>
</dbReference>
<evidence type="ECO:0000256" key="6">
    <source>
        <dbReference type="ARBA" id="ARBA00023136"/>
    </source>
</evidence>
<evidence type="ECO:0000256" key="5">
    <source>
        <dbReference type="ARBA" id="ARBA00022989"/>
    </source>
</evidence>
<keyword evidence="3" id="KW-0547">Nucleotide-binding</keyword>
<dbReference type="HOGENOM" id="CLU_000604_60_0_10"/>
<dbReference type="KEGG" id="pko:PKOR_08000"/>
<name>A0A0E3ZFT6_9BACT</name>
<dbReference type="STRING" id="400092.PKOR_08000"/>
<feature type="transmembrane region" description="Helical" evidence="7">
    <location>
        <begin position="165"/>
        <end position="185"/>
    </location>
</feature>
<dbReference type="PROSITE" id="PS50929">
    <property type="entry name" value="ABC_TM1F"/>
    <property type="match status" value="1"/>
</dbReference>
<keyword evidence="4" id="KW-0067">ATP-binding</keyword>
<organism evidence="10 11">
    <name type="scientific">Pontibacter korlensis</name>
    <dbReference type="NCBI Taxonomy" id="400092"/>
    <lineage>
        <taxon>Bacteria</taxon>
        <taxon>Pseudomonadati</taxon>
        <taxon>Bacteroidota</taxon>
        <taxon>Cytophagia</taxon>
        <taxon>Cytophagales</taxon>
        <taxon>Hymenobacteraceae</taxon>
        <taxon>Pontibacter</taxon>
    </lineage>
</organism>
<dbReference type="PATRIC" id="fig|400092.3.peg.1766"/>
<dbReference type="AlphaFoldDB" id="A0A0E3ZFT6"/>
<dbReference type="SUPFAM" id="SSF90123">
    <property type="entry name" value="ABC transporter transmembrane region"/>
    <property type="match status" value="1"/>
</dbReference>
<dbReference type="RefSeq" id="WP_046310096.1">
    <property type="nucleotide sequence ID" value="NZ_CBCSCY010000010.1"/>
</dbReference>
<feature type="transmembrane region" description="Helical" evidence="7">
    <location>
        <begin position="64"/>
        <end position="89"/>
    </location>
</feature>
<dbReference type="GO" id="GO:0005886">
    <property type="term" value="C:plasma membrane"/>
    <property type="evidence" value="ECO:0007669"/>
    <property type="project" value="UniProtKB-SubCell"/>
</dbReference>
<sequence>MGSPTKGNKLTPGQRFLNLLSIERREIMYMYVYAVAAGLISLMLPLGIQSIIGFVSSGQVTTSVVVLISLIVLALLIVGGLQVMQLWLVEFIQQRLFARTASEFAYRIPRFQPEALHKHNPPELMNRFFDVVSLQKGLAKILVDFSTALIQIIFGLILLSFYHPYFIFFGFFLLIALYLIIWVTADKGIDTSIKESKYKYKLVAWLEEMARSLSTFKLVGHTNLPMDRTNNYVKKYLDVRRKHFKVLMTQYYSFVGFKTFITGGLLVLGCILVVQREINIGQFVASEIIIILIMTAVEKIIIKLDSVYDVLTSLDKIGQVTDLPIEEVKGIKLEEVALDGGLSLQAKNLSYHFPDSKKIALENVSFNIKPSERVCLAGFNSSGKSTLISILLGLLPSYKGSLSFNGVSMHDLHKGNLRSLIGDNISAEQVFDGTLLENITLGRDLPMKDILWAIELTELSDFVGTLQDGLYTYLTGGSRRLPGSVARKVVMARSLVQRPKLLIIDNYWAGMAKKDRLEFLRLLTAPEFDWTMIIVSNDKDVMRLCDRTLLLQDGHLVASGNYEQIKELGVLQELTDVIS</sequence>
<dbReference type="SMART" id="SM00382">
    <property type="entry name" value="AAA"/>
    <property type="match status" value="1"/>
</dbReference>
<evidence type="ECO:0000256" key="3">
    <source>
        <dbReference type="ARBA" id="ARBA00022741"/>
    </source>
</evidence>
<evidence type="ECO:0000313" key="11">
    <source>
        <dbReference type="Proteomes" id="UP000033109"/>
    </source>
</evidence>
<proteinExistence type="predicted"/>
<evidence type="ECO:0000313" key="10">
    <source>
        <dbReference type="EMBL" id="AKD03073.1"/>
    </source>
</evidence>
<dbReference type="GO" id="GO:0005524">
    <property type="term" value="F:ATP binding"/>
    <property type="evidence" value="ECO:0007669"/>
    <property type="project" value="UniProtKB-KW"/>
</dbReference>
<dbReference type="Gene3D" id="1.20.1560.10">
    <property type="entry name" value="ABC transporter type 1, transmembrane domain"/>
    <property type="match status" value="1"/>
</dbReference>
<dbReference type="InterPro" id="IPR036640">
    <property type="entry name" value="ABC1_TM_sf"/>
</dbReference>
<dbReference type="InterPro" id="IPR039421">
    <property type="entry name" value="Type_1_exporter"/>
</dbReference>
<feature type="domain" description="ABC transporter" evidence="8">
    <location>
        <begin position="344"/>
        <end position="578"/>
    </location>
</feature>